<dbReference type="EMBL" id="DWXO01000022">
    <property type="protein sequence ID" value="HJB79792.1"/>
    <property type="molecule type" value="Genomic_DNA"/>
</dbReference>
<protein>
    <submittedName>
        <fullName evidence="2">Sulfurtransferase TusA family protein</fullName>
    </submittedName>
</protein>
<gene>
    <name evidence="2" type="ORF">H9712_02285</name>
</gene>
<accession>A0A9D2MKG1</accession>
<dbReference type="SUPFAM" id="SSF64307">
    <property type="entry name" value="SirA-like"/>
    <property type="match status" value="1"/>
</dbReference>
<name>A0A9D2MKG1_9FIRM</name>
<dbReference type="AlphaFoldDB" id="A0A9D2MKG1"/>
<evidence type="ECO:0000313" key="2">
    <source>
        <dbReference type="EMBL" id="HJB79792.1"/>
    </source>
</evidence>
<dbReference type="CDD" id="cd03421">
    <property type="entry name" value="SirA_like_N"/>
    <property type="match status" value="1"/>
</dbReference>
<dbReference type="Proteomes" id="UP000823921">
    <property type="component" value="Unassembled WGS sequence"/>
</dbReference>
<sequence length="67" mass="7586">MNQVDARGYSCPEPVLMTKKALQNGTPLVVLVDNETPLQNVRRFATNNGYQVTWKEVGEDYELTITK</sequence>
<proteinExistence type="predicted"/>
<dbReference type="Pfam" id="PF01206">
    <property type="entry name" value="TusA"/>
    <property type="match status" value="1"/>
</dbReference>
<dbReference type="InterPro" id="IPR001455">
    <property type="entry name" value="TusA-like"/>
</dbReference>
<dbReference type="Gene3D" id="3.30.110.40">
    <property type="entry name" value="TusA-like domain"/>
    <property type="match status" value="1"/>
</dbReference>
<reference evidence="2" key="1">
    <citation type="journal article" date="2021" name="PeerJ">
        <title>Extensive microbial diversity within the chicken gut microbiome revealed by metagenomics and culture.</title>
        <authorList>
            <person name="Gilroy R."/>
            <person name="Ravi A."/>
            <person name="Getino M."/>
            <person name="Pursley I."/>
            <person name="Horton D.L."/>
            <person name="Alikhan N.F."/>
            <person name="Baker D."/>
            <person name="Gharbi K."/>
            <person name="Hall N."/>
            <person name="Watson M."/>
            <person name="Adriaenssens E.M."/>
            <person name="Foster-Nyarko E."/>
            <person name="Jarju S."/>
            <person name="Secka A."/>
            <person name="Antonio M."/>
            <person name="Oren A."/>
            <person name="Chaudhuri R.R."/>
            <person name="La Ragione R."/>
            <person name="Hildebrand F."/>
            <person name="Pallen M.J."/>
        </authorList>
    </citation>
    <scope>NUCLEOTIDE SEQUENCE</scope>
    <source>
        <strain evidence="2">CHK192-8294</strain>
    </source>
</reference>
<evidence type="ECO:0000259" key="1">
    <source>
        <dbReference type="Pfam" id="PF01206"/>
    </source>
</evidence>
<feature type="domain" description="UPF0033" evidence="1">
    <location>
        <begin position="3"/>
        <end position="67"/>
    </location>
</feature>
<reference evidence="2" key="2">
    <citation type="submission" date="2021-04" db="EMBL/GenBank/DDBJ databases">
        <authorList>
            <person name="Gilroy R."/>
        </authorList>
    </citation>
    <scope>NUCLEOTIDE SEQUENCE</scope>
    <source>
        <strain evidence="2">CHK192-8294</strain>
    </source>
</reference>
<dbReference type="InterPro" id="IPR036868">
    <property type="entry name" value="TusA-like_sf"/>
</dbReference>
<comment type="caution">
    <text evidence="2">The sequence shown here is derived from an EMBL/GenBank/DDBJ whole genome shotgun (WGS) entry which is preliminary data.</text>
</comment>
<organism evidence="2 3">
    <name type="scientific">Candidatus Flavonifractor intestinigallinarum</name>
    <dbReference type="NCBI Taxonomy" id="2838586"/>
    <lineage>
        <taxon>Bacteria</taxon>
        <taxon>Bacillati</taxon>
        <taxon>Bacillota</taxon>
        <taxon>Clostridia</taxon>
        <taxon>Eubacteriales</taxon>
        <taxon>Oscillospiraceae</taxon>
        <taxon>Flavonifractor</taxon>
    </lineage>
</organism>
<evidence type="ECO:0000313" key="3">
    <source>
        <dbReference type="Proteomes" id="UP000823921"/>
    </source>
</evidence>